<dbReference type="InterPro" id="IPR036116">
    <property type="entry name" value="FN3_sf"/>
</dbReference>
<dbReference type="AlphaFoldDB" id="E3T348"/>
<dbReference type="CDD" id="cd00063">
    <property type="entry name" value="FN3"/>
    <property type="match status" value="1"/>
</dbReference>
<dbReference type="Gene3D" id="2.60.40.10">
    <property type="entry name" value="Immunoglobulins"/>
    <property type="match status" value="1"/>
</dbReference>
<proteinExistence type="predicted"/>
<evidence type="ECO:0000313" key="2">
    <source>
        <dbReference type="EMBL" id="ACZ28660.1"/>
    </source>
</evidence>
<dbReference type="InterPro" id="IPR013783">
    <property type="entry name" value="Ig-like_fold"/>
</dbReference>
<dbReference type="PROSITE" id="PS51257">
    <property type="entry name" value="PROKAR_LIPOPROTEIN"/>
    <property type="match status" value="1"/>
</dbReference>
<evidence type="ECO:0000259" key="1">
    <source>
        <dbReference type="PROSITE" id="PS50853"/>
    </source>
</evidence>
<dbReference type="InterPro" id="IPR003961">
    <property type="entry name" value="FN3_dom"/>
</dbReference>
<organism evidence="2">
    <name type="scientific">uncultured organism</name>
    <dbReference type="NCBI Taxonomy" id="155900"/>
    <lineage>
        <taxon>unclassified sequences</taxon>
        <taxon>environmental samples</taxon>
    </lineage>
</organism>
<name>E3T348_9ZZZZ</name>
<dbReference type="SUPFAM" id="SSF49265">
    <property type="entry name" value="Fibronectin type III"/>
    <property type="match status" value="1"/>
</dbReference>
<feature type="domain" description="Fibronectin type-III" evidence="1">
    <location>
        <begin position="27"/>
        <end position="125"/>
    </location>
</feature>
<protein>
    <recommendedName>
        <fullName evidence="1">Fibronectin type-III domain-containing protein</fullName>
    </recommendedName>
</protein>
<sequence>MINRESIMKTLIPLLLSMTLLACSDGGSSSTSPDGGDGTGQIIISWAPPTSNTDGTELTNLANYKIYYGESPDRMTNIIQFSNTGQTSYEVDNLDSNTLYFFTMSSLNSLNVESTYSEIISQTAN</sequence>
<reference evidence="2" key="1">
    <citation type="journal article" date="2011" name="ISME J.">
        <title>Comparative metagenomics of microbial communities inhabiting deep-sea hydrothermal vent chimneys with contrasting chemistries.</title>
        <authorList>
            <person name="Xie W."/>
            <person name="Wang F."/>
            <person name="Guo L."/>
            <person name="Chen Z."/>
            <person name="Sievert S.M."/>
            <person name="Meng J."/>
            <person name="Huang G."/>
            <person name="Li Y."/>
            <person name="Yan Q."/>
            <person name="Wu S."/>
            <person name="Wang X."/>
            <person name="Chen S."/>
            <person name="He G."/>
            <person name="Xiao X."/>
            <person name="Xu A."/>
        </authorList>
    </citation>
    <scope>NUCLEOTIDE SEQUENCE</scope>
</reference>
<dbReference type="PROSITE" id="PS50853">
    <property type="entry name" value="FN3"/>
    <property type="match status" value="1"/>
</dbReference>
<dbReference type="Pfam" id="PF00041">
    <property type="entry name" value="fn3"/>
    <property type="match status" value="1"/>
</dbReference>
<accession>E3T348</accession>
<dbReference type="EMBL" id="GU191802">
    <property type="protein sequence ID" value="ACZ28660.1"/>
    <property type="molecule type" value="Genomic_DNA"/>
</dbReference>